<proteinExistence type="predicted"/>
<evidence type="ECO:0000313" key="2">
    <source>
        <dbReference type="Proteomes" id="UP000288227"/>
    </source>
</evidence>
<name>A0A401UBN7_9BACT</name>
<organism evidence="1 2">
    <name type="scientific">Chryseotalea sanaruensis</name>
    <dbReference type="NCBI Taxonomy" id="2482724"/>
    <lineage>
        <taxon>Bacteria</taxon>
        <taxon>Pseudomonadati</taxon>
        <taxon>Bacteroidota</taxon>
        <taxon>Cytophagia</taxon>
        <taxon>Cytophagales</taxon>
        <taxon>Chryseotaleaceae</taxon>
        <taxon>Chryseotalea</taxon>
    </lineage>
</organism>
<dbReference type="EMBL" id="BHXQ01000004">
    <property type="protein sequence ID" value="GCC52299.1"/>
    <property type="molecule type" value="Genomic_DNA"/>
</dbReference>
<protein>
    <submittedName>
        <fullName evidence="1">Uncharacterized protein</fullName>
    </submittedName>
</protein>
<sequence>MLFTGFSVKAQLDNTAFDQKLSLSPQDSNRLYAGIRLLAFGKNNEYFETTYSGYTLFGYQLNPFVYYQVGSKLRLDVGAYLQQDFGNDRLSTFVPTLSLKFKHRDFSATIGTIEGSLHHQLVEPLYDFENVLNKRIENGLQFLVERDGLFVDTWVNWEKMIYFNDPDQERFVAGLSLNKEVLSKNDWSLSVPIQATVRHAGGQIDSNPQPLTSVFASASGFNINKSTSGFIKAFGLKSYFLTYKSLTSRIVPYKDGNGIYINPYVQSNFGLSVMGSYWYGNEFLTNDGGQMYPVTTERYPYLVQQARILYMLRFLYEKKLTTGLTLTARVEPIYDTYTSNIQYAYGFYFNFTDRFFLGHAKEK</sequence>
<evidence type="ECO:0000313" key="1">
    <source>
        <dbReference type="EMBL" id="GCC52299.1"/>
    </source>
</evidence>
<dbReference type="AlphaFoldDB" id="A0A401UBN7"/>
<comment type="caution">
    <text evidence="1">The sequence shown here is derived from an EMBL/GenBank/DDBJ whole genome shotgun (WGS) entry which is preliminary data.</text>
</comment>
<reference evidence="1 2" key="1">
    <citation type="submission" date="2018-11" db="EMBL/GenBank/DDBJ databases">
        <title>Chryseotalea sanarue gen. nov., sp., nov., a member of the family Cytophagaceae, isolated from a brackish lake in Hamamatsu Japan.</title>
        <authorList>
            <person name="Maejima Y."/>
            <person name="Iino T."/>
            <person name="Muraguchi Y."/>
            <person name="Fukuda K."/>
            <person name="Ohkuma M."/>
            <person name="Moriuchi R."/>
            <person name="Dohra H."/>
            <person name="Kimbara K."/>
            <person name="Shintani M."/>
        </authorList>
    </citation>
    <scope>NUCLEOTIDE SEQUENCE [LARGE SCALE GENOMIC DNA]</scope>
    <source>
        <strain evidence="1 2">Ys</strain>
    </source>
</reference>
<keyword evidence="2" id="KW-1185">Reference proteome</keyword>
<accession>A0A401UBN7</accession>
<gene>
    <name evidence="1" type="ORF">SanaruYs_25350</name>
</gene>
<dbReference type="Proteomes" id="UP000288227">
    <property type="component" value="Unassembled WGS sequence"/>
</dbReference>